<accession>A0ABU0HVC8</accession>
<name>A0ABU0HVC8_9HYPH</name>
<organism evidence="1 2">
    <name type="scientific">Methylobacterium persicinum</name>
    <dbReference type="NCBI Taxonomy" id="374426"/>
    <lineage>
        <taxon>Bacteria</taxon>
        <taxon>Pseudomonadati</taxon>
        <taxon>Pseudomonadota</taxon>
        <taxon>Alphaproteobacteria</taxon>
        <taxon>Hyphomicrobiales</taxon>
        <taxon>Methylobacteriaceae</taxon>
        <taxon>Methylobacterium</taxon>
    </lineage>
</organism>
<keyword evidence="2" id="KW-1185">Reference proteome</keyword>
<proteinExistence type="predicted"/>
<dbReference type="EMBL" id="JAUSVV010000035">
    <property type="protein sequence ID" value="MDQ0445454.1"/>
    <property type="molecule type" value="Genomic_DNA"/>
</dbReference>
<dbReference type="RefSeq" id="WP_283206214.1">
    <property type="nucleotide sequence ID" value="NZ_BPQX01000086.1"/>
</dbReference>
<dbReference type="Proteomes" id="UP001236369">
    <property type="component" value="Unassembled WGS sequence"/>
</dbReference>
<comment type="caution">
    <text evidence="1">The sequence shown here is derived from an EMBL/GenBank/DDBJ whole genome shotgun (WGS) entry which is preliminary data.</text>
</comment>
<reference evidence="1 2" key="1">
    <citation type="submission" date="2023-07" db="EMBL/GenBank/DDBJ databases">
        <title>Genomic Encyclopedia of Type Strains, Phase IV (KMG-IV): sequencing the most valuable type-strain genomes for metagenomic binning, comparative biology and taxonomic classification.</title>
        <authorList>
            <person name="Goeker M."/>
        </authorList>
    </citation>
    <scope>NUCLEOTIDE SEQUENCE [LARGE SCALE GENOMIC DNA]</scope>
    <source>
        <strain evidence="1 2">DSM 19562</strain>
    </source>
</reference>
<evidence type="ECO:0000313" key="1">
    <source>
        <dbReference type="EMBL" id="MDQ0445454.1"/>
    </source>
</evidence>
<gene>
    <name evidence="1" type="ORF">QO016_004983</name>
</gene>
<protein>
    <submittedName>
        <fullName evidence="1">Uncharacterized protein</fullName>
    </submittedName>
</protein>
<evidence type="ECO:0000313" key="2">
    <source>
        <dbReference type="Proteomes" id="UP001236369"/>
    </source>
</evidence>
<sequence length="40" mass="4469">MLHIKLEGALAETTVRADLDDLFGSHTVSKVRPQMDMDRA</sequence>